<keyword evidence="1" id="KW-1133">Transmembrane helix</keyword>
<gene>
    <name evidence="2" type="ORF">QEH52_06985</name>
</gene>
<comment type="caution">
    <text evidence="2">The sequence shown here is derived from an EMBL/GenBank/DDBJ whole genome shotgun (WGS) entry which is preliminary data.</text>
</comment>
<dbReference type="EMBL" id="JARXHW010000012">
    <property type="protein sequence ID" value="MDQ8207245.1"/>
    <property type="molecule type" value="Genomic_DNA"/>
</dbReference>
<evidence type="ECO:0000313" key="3">
    <source>
        <dbReference type="Proteomes" id="UP001225316"/>
    </source>
</evidence>
<keyword evidence="1" id="KW-0812">Transmembrane</keyword>
<dbReference type="RefSeq" id="WP_308949380.1">
    <property type="nucleotide sequence ID" value="NZ_JARXHW010000012.1"/>
</dbReference>
<dbReference type="Pfam" id="PF06961">
    <property type="entry name" value="DUF1294"/>
    <property type="match status" value="1"/>
</dbReference>
<accession>A0ABU1AVT2</accession>
<proteinExistence type="predicted"/>
<evidence type="ECO:0000313" key="2">
    <source>
        <dbReference type="EMBL" id="MDQ8207245.1"/>
    </source>
</evidence>
<reference evidence="2 3" key="1">
    <citation type="submission" date="2023-04" db="EMBL/GenBank/DDBJ databases">
        <title>A novel bacteria isolated from coastal sediment.</title>
        <authorList>
            <person name="Liu X.-J."/>
            <person name="Du Z.-J."/>
        </authorList>
    </citation>
    <scope>NUCLEOTIDE SEQUENCE [LARGE SCALE GENOMIC DNA]</scope>
    <source>
        <strain evidence="2 3">SDUM461003</strain>
    </source>
</reference>
<feature type="transmembrane region" description="Helical" evidence="1">
    <location>
        <begin position="5"/>
        <end position="21"/>
    </location>
</feature>
<sequence length="124" mass="14662">MNRHIPILMCGILPLVALYQLCGQINWQFILGYGSLISLITFVAYWQDKRRAQKQLWRVPEKSLHIFELLGGWPAAYLAQQVFRHKTSKRSFLIVYWSIVGIYQILALEWITNWRISRWLGSLI</sequence>
<keyword evidence="3" id="KW-1185">Reference proteome</keyword>
<evidence type="ECO:0000256" key="1">
    <source>
        <dbReference type="SAM" id="Phobius"/>
    </source>
</evidence>
<feature type="transmembrane region" description="Helical" evidence="1">
    <location>
        <begin position="93"/>
        <end position="112"/>
    </location>
</feature>
<feature type="transmembrane region" description="Helical" evidence="1">
    <location>
        <begin position="27"/>
        <end position="46"/>
    </location>
</feature>
<name>A0ABU1AVT2_9BACT</name>
<dbReference type="InterPro" id="IPR010718">
    <property type="entry name" value="DUF1294"/>
</dbReference>
<organism evidence="2 3">
    <name type="scientific">Thalassobacterium maritimum</name>
    <dbReference type="NCBI Taxonomy" id="3041265"/>
    <lineage>
        <taxon>Bacteria</taxon>
        <taxon>Pseudomonadati</taxon>
        <taxon>Verrucomicrobiota</taxon>
        <taxon>Opitutia</taxon>
        <taxon>Puniceicoccales</taxon>
        <taxon>Coraliomargaritaceae</taxon>
        <taxon>Thalassobacterium</taxon>
    </lineage>
</organism>
<protein>
    <submittedName>
        <fullName evidence="2">DUF1294 domain-containing protein</fullName>
    </submittedName>
</protein>
<dbReference type="Proteomes" id="UP001225316">
    <property type="component" value="Unassembled WGS sequence"/>
</dbReference>
<keyword evidence="1" id="KW-0472">Membrane</keyword>